<name>A0AAV4Q8B7_CAEEX</name>
<dbReference type="AlphaFoldDB" id="A0AAV4Q8B7"/>
<gene>
    <name evidence="1" type="ORF">CEXT_207711</name>
</gene>
<dbReference type="Proteomes" id="UP001054945">
    <property type="component" value="Unassembled WGS sequence"/>
</dbReference>
<evidence type="ECO:0000313" key="2">
    <source>
        <dbReference type="Proteomes" id="UP001054945"/>
    </source>
</evidence>
<comment type="caution">
    <text evidence="1">The sequence shown here is derived from an EMBL/GenBank/DDBJ whole genome shotgun (WGS) entry which is preliminary data.</text>
</comment>
<sequence>MYRKPLSDPRDGRYSFCACASESGKITFKSFPTQLFLPRPLSLPGEDEQTTKTVAGEAIFKVLIAHHKVFRTIDLHDNGCEY</sequence>
<proteinExistence type="predicted"/>
<dbReference type="EMBL" id="BPLR01005604">
    <property type="protein sequence ID" value="GIY03618.1"/>
    <property type="molecule type" value="Genomic_DNA"/>
</dbReference>
<organism evidence="1 2">
    <name type="scientific">Caerostris extrusa</name>
    <name type="common">Bark spider</name>
    <name type="synonym">Caerostris bankana</name>
    <dbReference type="NCBI Taxonomy" id="172846"/>
    <lineage>
        <taxon>Eukaryota</taxon>
        <taxon>Metazoa</taxon>
        <taxon>Ecdysozoa</taxon>
        <taxon>Arthropoda</taxon>
        <taxon>Chelicerata</taxon>
        <taxon>Arachnida</taxon>
        <taxon>Araneae</taxon>
        <taxon>Araneomorphae</taxon>
        <taxon>Entelegynae</taxon>
        <taxon>Araneoidea</taxon>
        <taxon>Araneidae</taxon>
        <taxon>Caerostris</taxon>
    </lineage>
</organism>
<keyword evidence="2" id="KW-1185">Reference proteome</keyword>
<protein>
    <submittedName>
        <fullName evidence="1">Uncharacterized protein</fullName>
    </submittedName>
</protein>
<reference evidence="1 2" key="1">
    <citation type="submission" date="2021-06" db="EMBL/GenBank/DDBJ databases">
        <title>Caerostris extrusa draft genome.</title>
        <authorList>
            <person name="Kono N."/>
            <person name="Arakawa K."/>
        </authorList>
    </citation>
    <scope>NUCLEOTIDE SEQUENCE [LARGE SCALE GENOMIC DNA]</scope>
</reference>
<evidence type="ECO:0000313" key="1">
    <source>
        <dbReference type="EMBL" id="GIY03618.1"/>
    </source>
</evidence>
<accession>A0AAV4Q8B7</accession>